<dbReference type="InterPro" id="IPR010404">
    <property type="entry name" value="CpcT/CpeT"/>
</dbReference>
<evidence type="ECO:0000313" key="2">
    <source>
        <dbReference type="EMBL" id="NVE95757.1"/>
    </source>
</evidence>
<evidence type="ECO:0000313" key="3">
    <source>
        <dbReference type="Proteomes" id="UP000546031"/>
    </source>
</evidence>
<dbReference type="InterPro" id="IPR038672">
    <property type="entry name" value="CpcT/CpeT_sf"/>
</dbReference>
<reference evidence="2 3" key="1">
    <citation type="submission" date="2020-06" db="EMBL/GenBank/DDBJ databases">
        <title>Altererythrobacter lutimaris sp. nov., a marine bacterium isolated from a tidal flat.</title>
        <authorList>
            <person name="Kim D."/>
            <person name="Yoo Y."/>
            <person name="Kim J.-J."/>
        </authorList>
    </citation>
    <scope>NUCLEOTIDE SEQUENCE [LARGE SCALE GENOMIC DNA]</scope>
    <source>
        <strain evidence="2 3">JGD-16</strain>
    </source>
</reference>
<feature type="signal peptide" evidence="1">
    <location>
        <begin position="1"/>
        <end position="19"/>
    </location>
</feature>
<keyword evidence="2" id="KW-0456">Lyase</keyword>
<evidence type="ECO:0000256" key="1">
    <source>
        <dbReference type="SAM" id="SignalP"/>
    </source>
</evidence>
<sequence length="229" mass="26212">MIKRIGLVAALLLAMPSQAQEADTPTLEAQLEQWLAWFPGTYDSLPQTLEQAKAGLPEDERNYRRHSIFTRVDLPEFGPITFYAEQRRWLADAPPEGEVYRQRIYVISLDEEREAIRLRVYVPHDQKSLLGAWKDTTLLDGLDPEATVNWAGCDLFWKWEGDHFIGRLDPGACTFQSAAYGQRIQLEEYLLLAENEMHFADRGLSMDGEYLFGMRGDTPTIAKRVSEAE</sequence>
<keyword evidence="3" id="KW-1185">Reference proteome</keyword>
<name>A0A850H9C1_9SPHN</name>
<dbReference type="Proteomes" id="UP000546031">
    <property type="component" value="Unassembled WGS sequence"/>
</dbReference>
<dbReference type="Pfam" id="PF06206">
    <property type="entry name" value="CpeT"/>
    <property type="match status" value="1"/>
</dbReference>
<dbReference type="RefSeq" id="WP_176273952.1">
    <property type="nucleotide sequence ID" value="NZ_JABWTA010000001.1"/>
</dbReference>
<protein>
    <submittedName>
        <fullName evidence="2">Chromophore lyase CpcT/CpeT</fullName>
    </submittedName>
</protein>
<dbReference type="CDD" id="cd16338">
    <property type="entry name" value="CpcT"/>
    <property type="match status" value="1"/>
</dbReference>
<accession>A0A850H9C1</accession>
<proteinExistence type="predicted"/>
<dbReference type="AlphaFoldDB" id="A0A850H9C1"/>
<comment type="caution">
    <text evidence="2">The sequence shown here is derived from an EMBL/GenBank/DDBJ whole genome shotgun (WGS) entry which is preliminary data.</text>
</comment>
<keyword evidence="1" id="KW-0732">Signal</keyword>
<organism evidence="2 3">
    <name type="scientific">Altererythrobacter lutimaris</name>
    <dbReference type="NCBI Taxonomy" id="2743979"/>
    <lineage>
        <taxon>Bacteria</taxon>
        <taxon>Pseudomonadati</taxon>
        <taxon>Pseudomonadota</taxon>
        <taxon>Alphaproteobacteria</taxon>
        <taxon>Sphingomonadales</taxon>
        <taxon>Erythrobacteraceae</taxon>
        <taxon>Altererythrobacter</taxon>
    </lineage>
</organism>
<dbReference type="Gene3D" id="2.40.128.590">
    <property type="entry name" value="CpcT/CpeT domain"/>
    <property type="match status" value="1"/>
</dbReference>
<feature type="chain" id="PRO_5032346719" evidence="1">
    <location>
        <begin position="20"/>
        <end position="229"/>
    </location>
</feature>
<dbReference type="GO" id="GO:0016829">
    <property type="term" value="F:lyase activity"/>
    <property type="evidence" value="ECO:0007669"/>
    <property type="project" value="UniProtKB-KW"/>
</dbReference>
<gene>
    <name evidence="2" type="ORF">HUO12_12690</name>
</gene>
<dbReference type="EMBL" id="JABWTA010000001">
    <property type="protein sequence ID" value="NVE95757.1"/>
    <property type="molecule type" value="Genomic_DNA"/>
</dbReference>